<evidence type="ECO:0000256" key="1">
    <source>
        <dbReference type="ARBA" id="ARBA00022723"/>
    </source>
</evidence>
<dbReference type="SUPFAM" id="SSF109635">
    <property type="entry name" value="DnaK suppressor protein DksA, alpha-hairpin domain"/>
    <property type="match status" value="1"/>
</dbReference>
<feature type="region of interest" description="Disordered" evidence="5">
    <location>
        <begin position="36"/>
        <end position="68"/>
    </location>
</feature>
<organism evidence="7 8">
    <name type="scientific">Paenacidovorax monticola</name>
    <dbReference type="NCBI Taxonomy" id="1926868"/>
    <lineage>
        <taxon>Bacteria</taxon>
        <taxon>Pseudomonadati</taxon>
        <taxon>Pseudomonadota</taxon>
        <taxon>Betaproteobacteria</taxon>
        <taxon>Burkholderiales</taxon>
        <taxon>Comamonadaceae</taxon>
        <taxon>Paenacidovorax</taxon>
    </lineage>
</organism>
<dbReference type="PANTHER" id="PTHR33823:SF4">
    <property type="entry name" value="GENERAL STRESS PROTEIN 16O"/>
    <property type="match status" value="1"/>
</dbReference>
<evidence type="ECO:0000256" key="2">
    <source>
        <dbReference type="ARBA" id="ARBA00022771"/>
    </source>
</evidence>
<dbReference type="AlphaFoldDB" id="A0A7H0HKU8"/>
<evidence type="ECO:0000259" key="6">
    <source>
        <dbReference type="Pfam" id="PF01258"/>
    </source>
</evidence>
<dbReference type="RefSeq" id="WP_187738140.1">
    <property type="nucleotide sequence ID" value="NZ_CP060790.1"/>
</dbReference>
<evidence type="ECO:0000256" key="5">
    <source>
        <dbReference type="SAM" id="MobiDB-lite"/>
    </source>
</evidence>
<keyword evidence="3" id="KW-0862">Zinc</keyword>
<keyword evidence="1" id="KW-0479">Metal-binding</keyword>
<evidence type="ECO:0000313" key="8">
    <source>
        <dbReference type="Proteomes" id="UP000516057"/>
    </source>
</evidence>
<dbReference type="PANTHER" id="PTHR33823">
    <property type="entry name" value="RNA POLYMERASE-BINDING TRANSCRIPTION FACTOR DKSA-RELATED"/>
    <property type="match status" value="1"/>
</dbReference>
<dbReference type="Proteomes" id="UP000516057">
    <property type="component" value="Chromosome"/>
</dbReference>
<dbReference type="PROSITE" id="PS51128">
    <property type="entry name" value="ZF_DKSA_2"/>
    <property type="match status" value="1"/>
</dbReference>
<evidence type="ECO:0000256" key="4">
    <source>
        <dbReference type="PROSITE-ProRule" id="PRU00510"/>
    </source>
</evidence>
<dbReference type="InterPro" id="IPR000962">
    <property type="entry name" value="Znf_DskA_TraR"/>
</dbReference>
<name>A0A7H0HKU8_9BURK</name>
<dbReference type="EMBL" id="CP060790">
    <property type="protein sequence ID" value="QNP61164.1"/>
    <property type="molecule type" value="Genomic_DNA"/>
</dbReference>
<reference evidence="7 8" key="1">
    <citation type="submission" date="2020-08" db="EMBL/GenBank/DDBJ databases">
        <title>Genome sequence of Acidovorax monticola KACC 19171T.</title>
        <authorList>
            <person name="Hyun D.-W."/>
            <person name="Bae J.-W."/>
        </authorList>
    </citation>
    <scope>NUCLEOTIDE SEQUENCE [LARGE SCALE GENOMIC DNA]</scope>
    <source>
        <strain evidence="7 8">KACC 19171</strain>
    </source>
</reference>
<sequence length="126" mass="13537">MNTPLTDSQRAQLHTVLERRKAELLADLGEVQRDTLSTLAGREGAEPADDQKDQADRQALGTVRDAEATRDHDELVAVRAALARMADGSYGECSVCGQPVAAERLFAQPAAARCIACQAQAEAHPR</sequence>
<dbReference type="SUPFAM" id="SSF57716">
    <property type="entry name" value="Glucocorticoid receptor-like (DNA-binding domain)"/>
    <property type="match status" value="1"/>
</dbReference>
<protein>
    <submittedName>
        <fullName evidence="7">TraR/DksA C4-type zinc finger protein</fullName>
    </submittedName>
</protein>
<accession>A0A7H0HKU8</accession>
<evidence type="ECO:0000256" key="3">
    <source>
        <dbReference type="ARBA" id="ARBA00022833"/>
    </source>
</evidence>
<gene>
    <name evidence="7" type="ORF">H9L24_10835</name>
</gene>
<dbReference type="Gene3D" id="1.20.120.910">
    <property type="entry name" value="DksA, coiled-coil domain"/>
    <property type="match status" value="1"/>
</dbReference>
<feature type="domain" description="Zinc finger DksA/TraR C4-type" evidence="6">
    <location>
        <begin position="88"/>
        <end position="122"/>
    </location>
</feature>
<proteinExistence type="predicted"/>
<feature type="compositionally biased region" description="Basic and acidic residues" evidence="5">
    <location>
        <begin position="43"/>
        <end position="56"/>
    </location>
</feature>
<keyword evidence="2" id="KW-0863">Zinc-finger</keyword>
<dbReference type="GO" id="GO:0008270">
    <property type="term" value="F:zinc ion binding"/>
    <property type="evidence" value="ECO:0007669"/>
    <property type="project" value="UniProtKB-KW"/>
</dbReference>
<evidence type="ECO:0000313" key="7">
    <source>
        <dbReference type="EMBL" id="QNP61164.1"/>
    </source>
</evidence>
<dbReference type="Pfam" id="PF01258">
    <property type="entry name" value="zf-dskA_traR"/>
    <property type="match status" value="1"/>
</dbReference>
<dbReference type="KEGG" id="amon:H9L24_10835"/>
<feature type="zinc finger region" description="dksA C4-type" evidence="4">
    <location>
        <begin position="93"/>
        <end position="117"/>
    </location>
</feature>
<dbReference type="InterPro" id="IPR037187">
    <property type="entry name" value="DnaK_N"/>
</dbReference>
<keyword evidence="8" id="KW-1185">Reference proteome</keyword>